<evidence type="ECO:0000313" key="2">
    <source>
        <dbReference type="Proteomes" id="UP000625210"/>
    </source>
</evidence>
<dbReference type="InterPro" id="IPR014198">
    <property type="entry name" value="Spore_III_AB"/>
</dbReference>
<reference evidence="1" key="1">
    <citation type="journal article" date="2014" name="Int. J. Syst. Evol. Microbiol.">
        <title>Complete genome sequence of Corynebacterium casei LMG S-19264T (=DSM 44701T), isolated from a smear-ripened cheese.</title>
        <authorList>
            <consortium name="US DOE Joint Genome Institute (JGI-PGF)"/>
            <person name="Walter F."/>
            <person name="Albersmeier A."/>
            <person name="Kalinowski J."/>
            <person name="Ruckert C."/>
        </authorList>
    </citation>
    <scope>NUCLEOTIDE SEQUENCE</scope>
    <source>
        <strain evidence="1">CGMCC 1.15179</strain>
    </source>
</reference>
<evidence type="ECO:0000313" key="1">
    <source>
        <dbReference type="EMBL" id="GGE10268.1"/>
    </source>
</evidence>
<dbReference type="Pfam" id="PF09548">
    <property type="entry name" value="Spore_III_AB"/>
    <property type="match status" value="1"/>
</dbReference>
<dbReference type="NCBIfam" id="TIGR02833">
    <property type="entry name" value="spore_III_AB"/>
    <property type="match status" value="1"/>
</dbReference>
<reference evidence="1" key="2">
    <citation type="submission" date="2020-09" db="EMBL/GenBank/DDBJ databases">
        <authorList>
            <person name="Sun Q."/>
            <person name="Zhou Y."/>
        </authorList>
    </citation>
    <scope>NUCLEOTIDE SEQUENCE</scope>
    <source>
        <strain evidence="1">CGMCC 1.15179</strain>
    </source>
</reference>
<keyword evidence="2" id="KW-1185">Reference proteome</keyword>
<dbReference type="PIRSF" id="PIRSF021435">
    <property type="entry name" value="SpoIIIAB"/>
    <property type="match status" value="1"/>
</dbReference>
<name>A0A8J2VGW8_9BACL</name>
<organism evidence="1 2">
    <name type="scientific">Marinithermofilum abyssi</name>
    <dbReference type="NCBI Taxonomy" id="1571185"/>
    <lineage>
        <taxon>Bacteria</taxon>
        <taxon>Bacillati</taxon>
        <taxon>Bacillota</taxon>
        <taxon>Bacilli</taxon>
        <taxon>Bacillales</taxon>
        <taxon>Thermoactinomycetaceae</taxon>
        <taxon>Marinithermofilum</taxon>
    </lineage>
</organism>
<proteinExistence type="predicted"/>
<dbReference type="AlphaFoldDB" id="A0A8J2VGW8"/>
<dbReference type="Proteomes" id="UP000625210">
    <property type="component" value="Unassembled WGS sequence"/>
</dbReference>
<dbReference type="RefSeq" id="WP_188646761.1">
    <property type="nucleotide sequence ID" value="NZ_BMHQ01000003.1"/>
</dbReference>
<comment type="caution">
    <text evidence="1">The sequence shown here is derived from an EMBL/GenBank/DDBJ whole genome shotgun (WGS) entry which is preliminary data.</text>
</comment>
<gene>
    <name evidence="1" type="primary">spoIIIAB</name>
    <name evidence="1" type="ORF">GCM10011571_09480</name>
</gene>
<dbReference type="EMBL" id="BMHQ01000003">
    <property type="protein sequence ID" value="GGE10268.1"/>
    <property type="molecule type" value="Genomic_DNA"/>
</dbReference>
<protein>
    <submittedName>
        <fullName evidence="1">Stage III sporulation protein AB</fullName>
    </submittedName>
</protein>
<accession>A0A8J2VGW8</accession>
<sequence>MLKLLGAILILGSTTSAGFRTARHFADRPRQIRQVRHALSLLETEITYGARRLDDVCEQIASREKGPVRELFHRCSEHLRNRDGISTFSCWELAVEEVWPQTSMQSSEREILLDFGKTLGVSDREDQLQHLARVQANLQVEEAQARDEQSRYEKMCKSLGILGGALIVLLMY</sequence>